<reference evidence="2 3" key="1">
    <citation type="submission" date="2018-03" db="EMBL/GenBank/DDBJ databases">
        <title>Complete genome sequence of Thauera aromatica, a model organism for studying aromatic compound degradation under denitrifying conditions.</title>
        <authorList>
            <person name="Lo H.-Y."/>
            <person name="Goris T."/>
            <person name="Boll M."/>
            <person name="Mueller J.A."/>
        </authorList>
    </citation>
    <scope>NUCLEOTIDE SEQUENCE [LARGE SCALE GENOMIC DNA]</scope>
    <source>
        <strain evidence="2 3">K172</strain>
    </source>
</reference>
<evidence type="ECO:0000256" key="1">
    <source>
        <dbReference type="SAM" id="SignalP"/>
    </source>
</evidence>
<gene>
    <name evidence="2" type="ORF">Tharo_1317</name>
</gene>
<feature type="chain" id="PRO_5015342503" evidence="1">
    <location>
        <begin position="26"/>
        <end position="155"/>
    </location>
</feature>
<dbReference type="EMBL" id="CP028339">
    <property type="protein sequence ID" value="AVR88245.1"/>
    <property type="molecule type" value="Genomic_DNA"/>
</dbReference>
<dbReference type="Pfam" id="PF02643">
    <property type="entry name" value="DUF192"/>
    <property type="match status" value="1"/>
</dbReference>
<dbReference type="InterPro" id="IPR003795">
    <property type="entry name" value="DUF192"/>
</dbReference>
<evidence type="ECO:0000313" key="2">
    <source>
        <dbReference type="EMBL" id="AVR88245.1"/>
    </source>
</evidence>
<dbReference type="PANTHER" id="PTHR37953">
    <property type="entry name" value="UPF0127 PROTEIN MJ1496"/>
    <property type="match status" value="1"/>
</dbReference>
<dbReference type="OrthoDB" id="5526466at2"/>
<evidence type="ECO:0000313" key="3">
    <source>
        <dbReference type="Proteomes" id="UP000241885"/>
    </source>
</evidence>
<dbReference type="RefSeq" id="WP_107220528.1">
    <property type="nucleotide sequence ID" value="NZ_CP028339.1"/>
</dbReference>
<dbReference type="Gene3D" id="2.60.120.1140">
    <property type="entry name" value="Protein of unknown function DUF192"/>
    <property type="match status" value="1"/>
</dbReference>
<dbReference type="KEGG" id="tak:Tharo_1317"/>
<proteinExistence type="predicted"/>
<feature type="signal peptide" evidence="1">
    <location>
        <begin position="1"/>
        <end position="25"/>
    </location>
</feature>
<keyword evidence="1" id="KW-0732">Signal</keyword>
<dbReference type="AlphaFoldDB" id="A0A2R4BLP0"/>
<sequence>MSGSIRGWIFALLSLTGTGSVLAQAAPPPGTPPVAELGAGMYRIAAEVADTFQARQRGLMQRRSMPLNHGMVFVFPEDAIHCMWMKNTYLPLSVAFIDADGGLINIADMQPQTEDSHCAAAPARFALEMNLGWFAARGIGPGARLRGFDRLPPAR</sequence>
<accession>A0A2R4BLP0</accession>
<organism evidence="2 3">
    <name type="scientific">Thauera aromatica K172</name>
    <dbReference type="NCBI Taxonomy" id="44139"/>
    <lineage>
        <taxon>Bacteria</taxon>
        <taxon>Pseudomonadati</taxon>
        <taxon>Pseudomonadota</taxon>
        <taxon>Betaproteobacteria</taxon>
        <taxon>Rhodocyclales</taxon>
        <taxon>Zoogloeaceae</taxon>
        <taxon>Thauera</taxon>
    </lineage>
</organism>
<dbReference type="InterPro" id="IPR038695">
    <property type="entry name" value="Saro_0823-like_sf"/>
</dbReference>
<name>A0A2R4BLP0_THAAR</name>
<dbReference type="PANTHER" id="PTHR37953:SF1">
    <property type="entry name" value="UPF0127 PROTEIN MJ1496"/>
    <property type="match status" value="1"/>
</dbReference>
<protein>
    <submittedName>
        <fullName evidence="2">DUF192 protein</fullName>
    </submittedName>
</protein>
<dbReference type="Proteomes" id="UP000241885">
    <property type="component" value="Chromosome"/>
</dbReference>
<keyword evidence="3" id="KW-1185">Reference proteome</keyword>